<proteinExistence type="predicted"/>
<dbReference type="InterPro" id="IPR013154">
    <property type="entry name" value="ADH-like_N"/>
</dbReference>
<comment type="caution">
    <text evidence="3">The sequence shown here is derived from an EMBL/GenBank/DDBJ whole genome shotgun (WGS) entry which is preliminary data.</text>
</comment>
<feature type="region of interest" description="Disordered" evidence="1">
    <location>
        <begin position="1"/>
        <end position="21"/>
    </location>
</feature>
<dbReference type="EMBL" id="BAAARJ010000014">
    <property type="protein sequence ID" value="GAA2624159.1"/>
    <property type="molecule type" value="Genomic_DNA"/>
</dbReference>
<evidence type="ECO:0000256" key="1">
    <source>
        <dbReference type="SAM" id="MobiDB-lite"/>
    </source>
</evidence>
<name>A0ABP6CTL1_9ACTN</name>
<protein>
    <submittedName>
        <fullName evidence="3">Zinc-binding dehydrogenase</fullName>
    </submittedName>
</protein>
<dbReference type="SUPFAM" id="SSF51735">
    <property type="entry name" value="NAD(P)-binding Rossmann-fold domains"/>
    <property type="match status" value="1"/>
</dbReference>
<gene>
    <name evidence="3" type="ORF">GCM10009863_43270</name>
</gene>
<sequence length="333" mass="33765">MRGMRMRRFGGPGVLEPAELPDPVAGPGEVVIEVSSVDVIFMETQVRRGTGFFTPPLPYVPGGAVGGRVAVLGEGVEAAWAGRTVVARTLAPEGVPAGGGYAARARCDAAALGALPPGLGLREATALAHDGPTAVRLFDNAVSGGSLRAGARVLVLAAAGGMGALLVQLAKAAGAQVIAAARGERKLALAAGELGADRVVDYSLPDWTDRVRRATGGRGVDVVFDGAGGKRGYEALETTAPGARFSAHGAPGGGFAEVTAGLAAERGITLAGIEQVQFAPDEHKLLLDRALFETAAGRLRPVVGQTYPLEAAAEAHEALESRTTLGKTLLTVG</sequence>
<dbReference type="InterPro" id="IPR051397">
    <property type="entry name" value="Zn-ADH-like_protein"/>
</dbReference>
<dbReference type="Pfam" id="PF08240">
    <property type="entry name" value="ADH_N"/>
    <property type="match status" value="1"/>
</dbReference>
<dbReference type="Pfam" id="PF13602">
    <property type="entry name" value="ADH_zinc_N_2"/>
    <property type="match status" value="1"/>
</dbReference>
<organism evidence="3 4">
    <name type="scientific">Streptomyces axinellae</name>
    <dbReference type="NCBI Taxonomy" id="552788"/>
    <lineage>
        <taxon>Bacteria</taxon>
        <taxon>Bacillati</taxon>
        <taxon>Actinomycetota</taxon>
        <taxon>Actinomycetes</taxon>
        <taxon>Kitasatosporales</taxon>
        <taxon>Streptomycetaceae</taxon>
        <taxon>Streptomyces</taxon>
    </lineage>
</organism>
<keyword evidence="4" id="KW-1185">Reference proteome</keyword>
<evidence type="ECO:0000313" key="3">
    <source>
        <dbReference type="EMBL" id="GAA2624159.1"/>
    </source>
</evidence>
<dbReference type="PANTHER" id="PTHR43677:SF4">
    <property type="entry name" value="QUINONE OXIDOREDUCTASE-LIKE PROTEIN 2"/>
    <property type="match status" value="1"/>
</dbReference>
<dbReference type="Gene3D" id="3.90.180.10">
    <property type="entry name" value="Medium-chain alcohol dehydrogenases, catalytic domain"/>
    <property type="match status" value="1"/>
</dbReference>
<accession>A0ABP6CTL1</accession>
<dbReference type="SMART" id="SM00829">
    <property type="entry name" value="PKS_ER"/>
    <property type="match status" value="1"/>
</dbReference>
<dbReference type="InterPro" id="IPR011032">
    <property type="entry name" value="GroES-like_sf"/>
</dbReference>
<dbReference type="InterPro" id="IPR036291">
    <property type="entry name" value="NAD(P)-bd_dom_sf"/>
</dbReference>
<dbReference type="PANTHER" id="PTHR43677">
    <property type="entry name" value="SHORT-CHAIN DEHYDROGENASE/REDUCTASE"/>
    <property type="match status" value="1"/>
</dbReference>
<evidence type="ECO:0000259" key="2">
    <source>
        <dbReference type="SMART" id="SM00829"/>
    </source>
</evidence>
<dbReference type="Proteomes" id="UP001501447">
    <property type="component" value="Unassembled WGS sequence"/>
</dbReference>
<evidence type="ECO:0000313" key="4">
    <source>
        <dbReference type="Proteomes" id="UP001501447"/>
    </source>
</evidence>
<dbReference type="InterPro" id="IPR020843">
    <property type="entry name" value="ER"/>
</dbReference>
<feature type="domain" description="Enoyl reductase (ER)" evidence="2">
    <location>
        <begin position="10"/>
        <end position="330"/>
    </location>
</feature>
<reference evidence="4" key="1">
    <citation type="journal article" date="2019" name="Int. J. Syst. Evol. Microbiol.">
        <title>The Global Catalogue of Microorganisms (GCM) 10K type strain sequencing project: providing services to taxonomists for standard genome sequencing and annotation.</title>
        <authorList>
            <consortium name="The Broad Institute Genomics Platform"/>
            <consortium name="The Broad Institute Genome Sequencing Center for Infectious Disease"/>
            <person name="Wu L."/>
            <person name="Ma J."/>
        </authorList>
    </citation>
    <scope>NUCLEOTIDE SEQUENCE [LARGE SCALE GENOMIC DNA]</scope>
    <source>
        <strain evidence="4">JCM 16373</strain>
    </source>
</reference>
<dbReference type="Gene3D" id="3.40.50.720">
    <property type="entry name" value="NAD(P)-binding Rossmann-like Domain"/>
    <property type="match status" value="1"/>
</dbReference>
<dbReference type="SUPFAM" id="SSF50129">
    <property type="entry name" value="GroES-like"/>
    <property type="match status" value="1"/>
</dbReference>
<dbReference type="RefSeq" id="WP_344567990.1">
    <property type="nucleotide sequence ID" value="NZ_BAAARJ010000014.1"/>
</dbReference>